<dbReference type="InterPro" id="IPR052975">
    <property type="entry name" value="Repressor-like_regulatory"/>
</dbReference>
<dbReference type="Gene3D" id="2.10.260.10">
    <property type="match status" value="1"/>
</dbReference>
<proteinExistence type="predicted"/>
<evidence type="ECO:0000259" key="2">
    <source>
        <dbReference type="PROSITE" id="PS51740"/>
    </source>
</evidence>
<dbReference type="PROSITE" id="PS51740">
    <property type="entry name" value="SPOVT_ABRB"/>
    <property type="match status" value="1"/>
</dbReference>
<dbReference type="NCBIfam" id="TIGR01439">
    <property type="entry name" value="lp_hng_hel_AbrB"/>
    <property type="match status" value="1"/>
</dbReference>
<dbReference type="AlphaFoldDB" id="A0A497E5E5"/>
<organism evidence="3 4">
    <name type="scientific">Aerophobetes bacterium</name>
    <dbReference type="NCBI Taxonomy" id="2030807"/>
    <lineage>
        <taxon>Bacteria</taxon>
        <taxon>Candidatus Aerophobota</taxon>
    </lineage>
</organism>
<evidence type="ECO:0000256" key="1">
    <source>
        <dbReference type="PROSITE-ProRule" id="PRU01076"/>
    </source>
</evidence>
<accession>A0A497E5E5</accession>
<keyword evidence="1 3" id="KW-0238">DNA-binding</keyword>
<evidence type="ECO:0000313" key="4">
    <source>
        <dbReference type="Proteomes" id="UP000279422"/>
    </source>
</evidence>
<feature type="domain" description="SpoVT-AbrB" evidence="2">
    <location>
        <begin position="1"/>
        <end position="46"/>
    </location>
</feature>
<dbReference type="SUPFAM" id="SSF89447">
    <property type="entry name" value="AbrB/MazE/MraZ-like"/>
    <property type="match status" value="1"/>
</dbReference>
<dbReference type="InterPro" id="IPR007159">
    <property type="entry name" value="SpoVT-AbrB_dom"/>
</dbReference>
<dbReference type="SMART" id="SM00966">
    <property type="entry name" value="SpoVT_AbrB"/>
    <property type="match status" value="1"/>
</dbReference>
<dbReference type="InterPro" id="IPR037914">
    <property type="entry name" value="SpoVT-AbrB_sf"/>
</dbReference>
<gene>
    <name evidence="3" type="ORF">DRJ00_01550</name>
</gene>
<dbReference type="Proteomes" id="UP000279422">
    <property type="component" value="Unassembled WGS sequence"/>
</dbReference>
<dbReference type="PANTHER" id="PTHR34860:SF6">
    <property type="entry name" value="REPRESSOR-LIKE PROTEIN SSO7C3"/>
    <property type="match status" value="1"/>
</dbReference>
<evidence type="ECO:0000313" key="3">
    <source>
        <dbReference type="EMBL" id="RLE10396.1"/>
    </source>
</evidence>
<reference evidence="3 4" key="1">
    <citation type="submission" date="2018-06" db="EMBL/GenBank/DDBJ databases">
        <title>Extensive metabolic versatility and redundancy in microbially diverse, dynamic hydrothermal sediments.</title>
        <authorList>
            <person name="Dombrowski N."/>
            <person name="Teske A."/>
            <person name="Baker B.J."/>
        </authorList>
    </citation>
    <scope>NUCLEOTIDE SEQUENCE [LARGE SCALE GENOMIC DNA]</scope>
    <source>
        <strain evidence="3">B47_G16</strain>
    </source>
</reference>
<comment type="caution">
    <text evidence="3">The sequence shown here is derived from an EMBL/GenBank/DDBJ whole genome shotgun (WGS) entry which is preliminary data.</text>
</comment>
<dbReference type="Pfam" id="PF04014">
    <property type="entry name" value="MazE_antitoxin"/>
    <property type="match status" value="1"/>
</dbReference>
<dbReference type="PANTHER" id="PTHR34860">
    <property type="entry name" value="REPRESSOR-LIKE PROTEIN SSO7C3"/>
    <property type="match status" value="1"/>
</dbReference>
<dbReference type="GO" id="GO:0003677">
    <property type="term" value="F:DNA binding"/>
    <property type="evidence" value="ECO:0007669"/>
    <property type="project" value="UniProtKB-UniRule"/>
</dbReference>
<name>A0A497E5E5_UNCAE</name>
<dbReference type="EMBL" id="QMPZ01000009">
    <property type="protein sequence ID" value="RLE10396.1"/>
    <property type="molecule type" value="Genomic_DNA"/>
</dbReference>
<protein>
    <submittedName>
        <fullName evidence="3">AbrB/MazE/SpoVT family DNA-binding domain-containing protein</fullName>
    </submittedName>
</protein>
<sequence length="83" mass="9626">MAIVTVSTKGQIVIPKEIRESLGLRPGSKIDVKLKENEITLKPVRENMADRLYGKYRGVGLLKDLREEHHRETKREFVRGNQR</sequence>